<dbReference type="SUPFAM" id="SSF53098">
    <property type="entry name" value="Ribonuclease H-like"/>
    <property type="match status" value="1"/>
</dbReference>
<proteinExistence type="predicted"/>
<dbReference type="OrthoDB" id="5049701at2759"/>
<protein>
    <recommendedName>
        <fullName evidence="1">HAT C-terminal dimerisation domain-containing protein</fullName>
    </recommendedName>
</protein>
<dbReference type="AlphaFoldDB" id="X0H5A1"/>
<accession>X0H5A1</accession>
<dbReference type="Proteomes" id="UP000030676">
    <property type="component" value="Unassembled WGS sequence"/>
</dbReference>
<evidence type="ECO:0000313" key="2">
    <source>
        <dbReference type="EMBL" id="EXL67140.1"/>
    </source>
</evidence>
<dbReference type="GO" id="GO:0046983">
    <property type="term" value="F:protein dimerization activity"/>
    <property type="evidence" value="ECO:0007669"/>
    <property type="project" value="InterPro"/>
</dbReference>
<name>X0H5A1_FUSOX</name>
<dbReference type="EMBL" id="KK033376">
    <property type="protein sequence ID" value="EXL67140.1"/>
    <property type="molecule type" value="Genomic_DNA"/>
</dbReference>
<dbReference type="InterPro" id="IPR008906">
    <property type="entry name" value="HATC_C_dom"/>
</dbReference>
<dbReference type="Pfam" id="PF05699">
    <property type="entry name" value="Dimer_Tnp_hAT"/>
    <property type="match status" value="1"/>
</dbReference>
<dbReference type="InterPro" id="IPR012337">
    <property type="entry name" value="RNaseH-like_sf"/>
</dbReference>
<reference evidence="2" key="2">
    <citation type="submission" date="2014-03" db="EMBL/GenBank/DDBJ databases">
        <title>The Genome Annotation of Fusarium oxysporum PHW808.</title>
        <authorList>
            <consortium name="The Broad Institute Genomics Platform"/>
            <person name="Ma L.-J."/>
            <person name="Corby-Kistler H."/>
            <person name="Broz K."/>
            <person name="Gale L.R."/>
            <person name="Jonkers W."/>
            <person name="O'Donnell K."/>
            <person name="Ploetz R."/>
            <person name="Steinberg C."/>
            <person name="Schwartz D.C."/>
            <person name="VanEtten H."/>
            <person name="Zhou S."/>
            <person name="Young S.K."/>
            <person name="Zeng Q."/>
            <person name="Gargeya S."/>
            <person name="Fitzgerald M."/>
            <person name="Abouelleil A."/>
            <person name="Alvarado L."/>
            <person name="Chapman S.B."/>
            <person name="Gainer-Dewar J."/>
            <person name="Goldberg J."/>
            <person name="Griggs A."/>
            <person name="Gujja S."/>
            <person name="Hansen M."/>
            <person name="Howarth C."/>
            <person name="Imamovic A."/>
            <person name="Ireland A."/>
            <person name="Larimer J."/>
            <person name="McCowan C."/>
            <person name="Murphy C."/>
            <person name="Pearson M."/>
            <person name="Poon T.W."/>
            <person name="Priest M."/>
            <person name="Roberts A."/>
            <person name="Saif S."/>
            <person name="Shea T."/>
            <person name="Sykes S."/>
            <person name="Wortman J."/>
            <person name="Nusbaum C."/>
            <person name="Birren B."/>
        </authorList>
    </citation>
    <scope>NUCLEOTIDE SEQUENCE</scope>
    <source>
        <strain evidence="2">54008</strain>
    </source>
</reference>
<evidence type="ECO:0000259" key="1">
    <source>
        <dbReference type="Pfam" id="PF05699"/>
    </source>
</evidence>
<dbReference type="HOGENOM" id="CLU_2671178_0_0_1"/>
<sequence>MIADVWLSDYAHLETDREASDGDVRDPIGYWTTKQSRYPRLFRMNLDFLTIQPMSAECERLFQPLARWSWGCVRT</sequence>
<feature type="domain" description="HAT C-terminal dimerisation" evidence="1">
    <location>
        <begin position="13"/>
        <end position="64"/>
    </location>
</feature>
<reference evidence="2" key="1">
    <citation type="submission" date="2011-11" db="EMBL/GenBank/DDBJ databases">
        <title>The Genome Sequence of Fusarium oxysporum PHW808.</title>
        <authorList>
            <consortium name="The Broad Institute Genome Sequencing Platform"/>
            <person name="Ma L.-J."/>
            <person name="Gale L.R."/>
            <person name="Schwartz D.C."/>
            <person name="Zhou S."/>
            <person name="Corby-Kistler H."/>
            <person name="Young S.K."/>
            <person name="Zeng Q."/>
            <person name="Gargeya S."/>
            <person name="Fitzgerald M."/>
            <person name="Haas B."/>
            <person name="Abouelleil A."/>
            <person name="Alvarado L."/>
            <person name="Arachchi H.M."/>
            <person name="Berlin A."/>
            <person name="Brown A."/>
            <person name="Chapman S.B."/>
            <person name="Chen Z."/>
            <person name="Dunbar C."/>
            <person name="Freedman E."/>
            <person name="Gearin G."/>
            <person name="Goldberg J."/>
            <person name="Griggs A."/>
            <person name="Gujja S."/>
            <person name="Heiman D."/>
            <person name="Howarth C."/>
            <person name="Larson L."/>
            <person name="Lui A."/>
            <person name="MacDonald P.J.P."/>
            <person name="Montmayeur A."/>
            <person name="Murphy C."/>
            <person name="Neiman D."/>
            <person name="Pearson M."/>
            <person name="Priest M."/>
            <person name="Roberts A."/>
            <person name="Saif S."/>
            <person name="Shea T."/>
            <person name="Shenoy N."/>
            <person name="Sisk P."/>
            <person name="Stolte C."/>
            <person name="Sykes S."/>
            <person name="Wortman J."/>
            <person name="Nusbaum C."/>
            <person name="Birren B."/>
        </authorList>
    </citation>
    <scope>NUCLEOTIDE SEQUENCE [LARGE SCALE GENOMIC DNA]</scope>
    <source>
        <strain evidence="2">54008</strain>
    </source>
</reference>
<gene>
    <name evidence="2" type="ORF">FOPG_16720</name>
</gene>
<organism evidence="2">
    <name type="scientific">Fusarium oxysporum f. sp. conglutinans race 2 54008</name>
    <dbReference type="NCBI Taxonomy" id="1089457"/>
    <lineage>
        <taxon>Eukaryota</taxon>
        <taxon>Fungi</taxon>
        <taxon>Dikarya</taxon>
        <taxon>Ascomycota</taxon>
        <taxon>Pezizomycotina</taxon>
        <taxon>Sordariomycetes</taxon>
        <taxon>Hypocreomycetidae</taxon>
        <taxon>Hypocreales</taxon>
        <taxon>Nectriaceae</taxon>
        <taxon>Fusarium</taxon>
        <taxon>Fusarium oxysporum species complex</taxon>
    </lineage>
</organism>